<dbReference type="Proteomes" id="UP001596494">
    <property type="component" value="Unassembled WGS sequence"/>
</dbReference>
<proteinExistence type="predicted"/>
<dbReference type="EMBL" id="JBHTBY010000017">
    <property type="protein sequence ID" value="MFC7322683.1"/>
    <property type="molecule type" value="Genomic_DNA"/>
</dbReference>
<dbReference type="RefSeq" id="WP_289215319.1">
    <property type="nucleotide sequence ID" value="NZ_JAPVRC010000002.1"/>
</dbReference>
<feature type="transmembrane region" description="Helical" evidence="6">
    <location>
        <begin position="129"/>
        <end position="148"/>
    </location>
</feature>
<keyword evidence="3 6" id="KW-0812">Transmembrane</keyword>
<comment type="caution">
    <text evidence="7">The sequence shown here is derived from an EMBL/GenBank/DDBJ whole genome shotgun (WGS) entry which is preliminary data.</text>
</comment>
<keyword evidence="5 6" id="KW-0472">Membrane</keyword>
<dbReference type="InterPro" id="IPR019108">
    <property type="entry name" value="Caa3_assmbl_CtaG-rel"/>
</dbReference>
<evidence type="ECO:0000313" key="7">
    <source>
        <dbReference type="EMBL" id="MFC7322683.1"/>
    </source>
</evidence>
<gene>
    <name evidence="7" type="ORF">ACFQMN_17605</name>
</gene>
<feature type="transmembrane region" description="Helical" evidence="6">
    <location>
        <begin position="18"/>
        <end position="41"/>
    </location>
</feature>
<sequence length="276" mass="30527">MSTSHIHGHTTGAELSEWAQIILALPFIFALIIYGAAVFFSRQLQRPWPFYRIVLWVLGIVCALAAVVGPLAQLAHMDFTMHMLGHLLLGMLAPLLMALAAPMTLFLRALPQGQAKRLSRLLKSWPSRVLTDPIAASLLNVGGLWILYTTPLYQTMHENSYLHVFIHAHVFIAGYLFTVAMIYIDPTPHRNSYLYRAVTLIAALAGHGILSKYIFGNPPAGVPVGQAESGGMLMYYGGDGVDLIIVFILCLHWYRSTAPENFKVNNKANPFETDPA</sequence>
<keyword evidence="4 6" id="KW-1133">Transmembrane helix</keyword>
<feature type="transmembrane region" description="Helical" evidence="6">
    <location>
        <begin position="193"/>
        <end position="215"/>
    </location>
</feature>
<feature type="transmembrane region" description="Helical" evidence="6">
    <location>
        <begin position="53"/>
        <end position="75"/>
    </location>
</feature>
<dbReference type="Pfam" id="PF09678">
    <property type="entry name" value="Caa3_CtaG"/>
    <property type="match status" value="1"/>
</dbReference>
<evidence type="ECO:0000256" key="2">
    <source>
        <dbReference type="ARBA" id="ARBA00022475"/>
    </source>
</evidence>
<evidence type="ECO:0000313" key="8">
    <source>
        <dbReference type="Proteomes" id="UP001596494"/>
    </source>
</evidence>
<name>A0ABW2K9E5_9BACI</name>
<protein>
    <submittedName>
        <fullName evidence="7">Cytochrome c oxidase assembly protein</fullName>
    </submittedName>
</protein>
<feature type="transmembrane region" description="Helical" evidence="6">
    <location>
        <begin position="160"/>
        <end position="184"/>
    </location>
</feature>
<accession>A0ABW2K9E5</accession>
<reference evidence="8" key="1">
    <citation type="journal article" date="2019" name="Int. J. Syst. Evol. Microbiol.">
        <title>The Global Catalogue of Microorganisms (GCM) 10K type strain sequencing project: providing services to taxonomists for standard genome sequencing and annotation.</title>
        <authorList>
            <consortium name="The Broad Institute Genomics Platform"/>
            <consortium name="The Broad Institute Genome Sequencing Center for Infectious Disease"/>
            <person name="Wu L."/>
            <person name="Ma J."/>
        </authorList>
    </citation>
    <scope>NUCLEOTIDE SEQUENCE [LARGE SCALE GENOMIC DNA]</scope>
    <source>
        <strain evidence="8">CCUG 73951</strain>
    </source>
</reference>
<evidence type="ECO:0000256" key="6">
    <source>
        <dbReference type="SAM" id="Phobius"/>
    </source>
</evidence>
<evidence type="ECO:0000256" key="4">
    <source>
        <dbReference type="ARBA" id="ARBA00022989"/>
    </source>
</evidence>
<evidence type="ECO:0000256" key="3">
    <source>
        <dbReference type="ARBA" id="ARBA00022692"/>
    </source>
</evidence>
<keyword evidence="2" id="KW-1003">Cell membrane</keyword>
<keyword evidence="8" id="KW-1185">Reference proteome</keyword>
<evidence type="ECO:0000256" key="1">
    <source>
        <dbReference type="ARBA" id="ARBA00004651"/>
    </source>
</evidence>
<organism evidence="7 8">
    <name type="scientific">Halobacillus campisalis</name>
    <dbReference type="NCBI Taxonomy" id="435909"/>
    <lineage>
        <taxon>Bacteria</taxon>
        <taxon>Bacillati</taxon>
        <taxon>Bacillota</taxon>
        <taxon>Bacilli</taxon>
        <taxon>Bacillales</taxon>
        <taxon>Bacillaceae</taxon>
        <taxon>Halobacillus</taxon>
    </lineage>
</organism>
<comment type="subcellular location">
    <subcellularLocation>
        <location evidence="1">Cell membrane</location>
        <topology evidence="1">Multi-pass membrane protein</topology>
    </subcellularLocation>
</comment>
<evidence type="ECO:0000256" key="5">
    <source>
        <dbReference type="ARBA" id="ARBA00023136"/>
    </source>
</evidence>
<feature type="transmembrane region" description="Helical" evidence="6">
    <location>
        <begin position="87"/>
        <end position="108"/>
    </location>
</feature>
<feature type="transmembrane region" description="Helical" evidence="6">
    <location>
        <begin position="235"/>
        <end position="254"/>
    </location>
</feature>